<keyword evidence="2" id="KW-0282">Flagellum</keyword>
<organism evidence="6 7">
    <name type="scientific">Diatraea saccharalis</name>
    <name type="common">sugarcane borer</name>
    <dbReference type="NCBI Taxonomy" id="40085"/>
    <lineage>
        <taxon>Eukaryota</taxon>
        <taxon>Metazoa</taxon>
        <taxon>Ecdysozoa</taxon>
        <taxon>Arthropoda</taxon>
        <taxon>Hexapoda</taxon>
        <taxon>Insecta</taxon>
        <taxon>Pterygota</taxon>
        <taxon>Neoptera</taxon>
        <taxon>Endopterygota</taxon>
        <taxon>Lepidoptera</taxon>
        <taxon>Glossata</taxon>
        <taxon>Ditrysia</taxon>
        <taxon>Pyraloidea</taxon>
        <taxon>Crambidae</taxon>
        <taxon>Crambinae</taxon>
        <taxon>Diatraea</taxon>
    </lineage>
</organism>
<evidence type="ECO:0000256" key="2">
    <source>
        <dbReference type="ARBA" id="ARBA00022846"/>
    </source>
</evidence>
<keyword evidence="3" id="KW-0969">Cilium</keyword>
<evidence type="ECO:0000256" key="5">
    <source>
        <dbReference type="SAM" id="MobiDB-lite"/>
    </source>
</evidence>
<keyword evidence="4" id="KW-0966">Cell projection</keyword>
<evidence type="ECO:0000313" key="6">
    <source>
        <dbReference type="EMBL" id="CAG9787891.1"/>
    </source>
</evidence>
<proteinExistence type="predicted"/>
<evidence type="ECO:0000256" key="1">
    <source>
        <dbReference type="ARBA" id="ARBA00004230"/>
    </source>
</evidence>
<comment type="subcellular location">
    <subcellularLocation>
        <location evidence="1">Cell projection</location>
        <location evidence="1">Cilium</location>
        <location evidence="1">Flagellum</location>
    </subcellularLocation>
</comment>
<dbReference type="InterPro" id="IPR042814">
    <property type="entry name" value="Morn5"/>
</dbReference>
<gene>
    <name evidence="6" type="ORF">DIATSA_LOCUS5738</name>
</gene>
<evidence type="ECO:0000256" key="4">
    <source>
        <dbReference type="ARBA" id="ARBA00023273"/>
    </source>
</evidence>
<reference evidence="6" key="2">
    <citation type="submission" date="2022-10" db="EMBL/GenBank/DDBJ databases">
        <authorList>
            <consortium name="ENA_rothamsted_submissions"/>
            <consortium name="culmorum"/>
            <person name="King R."/>
        </authorList>
    </citation>
    <scope>NUCLEOTIDE SEQUENCE</scope>
</reference>
<feature type="compositionally biased region" description="Polar residues" evidence="5">
    <location>
        <begin position="150"/>
        <end position="159"/>
    </location>
</feature>
<dbReference type="PANTHER" id="PTHR46437">
    <property type="entry name" value="MORN REPEAT-CONTAINING PROTEIN 5"/>
    <property type="match status" value="1"/>
</dbReference>
<evidence type="ECO:0000256" key="3">
    <source>
        <dbReference type="ARBA" id="ARBA00023069"/>
    </source>
</evidence>
<feature type="compositionally biased region" description="Low complexity" evidence="5">
    <location>
        <begin position="188"/>
        <end position="200"/>
    </location>
</feature>
<dbReference type="GO" id="GO:0031514">
    <property type="term" value="C:motile cilium"/>
    <property type="evidence" value="ECO:0007669"/>
    <property type="project" value="UniProtKB-SubCell"/>
</dbReference>
<accession>A0A9N9R1U5</accession>
<dbReference type="PANTHER" id="PTHR46437:SF1">
    <property type="entry name" value="MORN REPEAT-CONTAINING PROTEIN 5"/>
    <property type="match status" value="1"/>
</dbReference>
<dbReference type="OrthoDB" id="300500at2759"/>
<evidence type="ECO:0000313" key="7">
    <source>
        <dbReference type="Proteomes" id="UP001153714"/>
    </source>
</evidence>
<sequence>MFHGDGELRYPCGAILRGKWRRGSLIERTLVFADNLEYSETDWKYCRMPDRRFTIEYEKGLQPAGQSFLTAEQPTRDIPPGFYDTGDGFYDPKTKVVYKADDLTAILRSPSVREKKWIMENCRMCPEKEVGPRPDLYEEWSKPTVVPEQSPESVNNTPRARSKNEVVRNSSDYPPPQKSICKLHSLRGSEGSGTSSTTSSDVSREINSLCPSDGDLGDISSLSIYFSSDTSKTR</sequence>
<evidence type="ECO:0008006" key="8">
    <source>
        <dbReference type="Google" id="ProtNLM"/>
    </source>
</evidence>
<reference evidence="6" key="1">
    <citation type="submission" date="2021-12" db="EMBL/GenBank/DDBJ databases">
        <authorList>
            <person name="King R."/>
        </authorList>
    </citation>
    <scope>NUCLEOTIDE SEQUENCE</scope>
</reference>
<dbReference type="Proteomes" id="UP001153714">
    <property type="component" value="Chromosome 18"/>
</dbReference>
<name>A0A9N9R1U5_9NEOP</name>
<protein>
    <recommendedName>
        <fullName evidence="8">MORN repeat-containing protein 5</fullName>
    </recommendedName>
</protein>
<feature type="region of interest" description="Disordered" evidence="5">
    <location>
        <begin position="133"/>
        <end position="217"/>
    </location>
</feature>
<dbReference type="EMBL" id="OU893349">
    <property type="protein sequence ID" value="CAG9787891.1"/>
    <property type="molecule type" value="Genomic_DNA"/>
</dbReference>
<dbReference type="AlphaFoldDB" id="A0A9N9R1U5"/>
<keyword evidence="7" id="KW-1185">Reference proteome</keyword>